<dbReference type="GO" id="GO:0004300">
    <property type="term" value="F:enoyl-CoA hydratase activity"/>
    <property type="evidence" value="ECO:0007669"/>
    <property type="project" value="UniProtKB-EC"/>
</dbReference>
<evidence type="ECO:0000313" key="7">
    <source>
        <dbReference type="Proteomes" id="UP000191931"/>
    </source>
</evidence>
<dbReference type="STRING" id="1246637.MTBBW1_300023"/>
<dbReference type="InterPro" id="IPR001753">
    <property type="entry name" value="Enoyl-CoA_hydra/iso"/>
</dbReference>
<keyword evidence="4" id="KW-0443">Lipid metabolism</keyword>
<sequence>MKTAICGDFHIKGEKKIMEVKPLEFYLVEKKPPVAWVYLNRPEKKNAMNPPAWKEPLKIFEELDSDPDIRVVVISGKGPCFSAGIDLMEMIGELPELMDNSQKGGIKWKLLPKIKKLQDAITCIESCRKPVIAAVHSHCVGAGLDMITACDIRICSQDAVFSLREAAVGFVADVGVLQRIPLIVGQGHARELAYTARNITASRAKEILLVNDVYDTPEILMEKAEELAREIADNSPLAVQASKDVLNYGVGKSIGDGLDYVASISSNIIPSNDLMEAFTAFTEKRKPVFTGN</sequence>
<dbReference type="AlphaFoldDB" id="A0A1W1HFY2"/>
<dbReference type="FunFam" id="1.10.12.10:FF:000004">
    <property type="entry name" value="Delta3,5-delta2,4-dienoyl-CoA isomerase"/>
    <property type="match status" value="1"/>
</dbReference>
<dbReference type="GO" id="GO:0006635">
    <property type="term" value="P:fatty acid beta-oxidation"/>
    <property type="evidence" value="ECO:0007669"/>
    <property type="project" value="UniProtKB-UniPathway"/>
</dbReference>
<dbReference type="PANTHER" id="PTHR43149">
    <property type="entry name" value="ENOYL-COA HYDRATASE"/>
    <property type="match status" value="1"/>
</dbReference>
<proteinExistence type="inferred from homology"/>
<keyword evidence="5" id="KW-0413">Isomerase</keyword>
<evidence type="ECO:0000256" key="3">
    <source>
        <dbReference type="ARBA" id="ARBA00022832"/>
    </source>
</evidence>
<dbReference type="Pfam" id="PF00378">
    <property type="entry name" value="ECH_1"/>
    <property type="match status" value="1"/>
</dbReference>
<protein>
    <submittedName>
        <fullName evidence="6">CaiD2</fullName>
        <ecNumber evidence="6">4.2.1.17</ecNumber>
    </submittedName>
</protein>
<reference evidence="6 7" key="1">
    <citation type="submission" date="2017-03" db="EMBL/GenBank/DDBJ databases">
        <authorList>
            <person name="Afonso C.L."/>
            <person name="Miller P.J."/>
            <person name="Scott M.A."/>
            <person name="Spackman E."/>
            <person name="Goraichik I."/>
            <person name="Dimitrov K.M."/>
            <person name="Suarez D.L."/>
            <person name="Swayne D.E."/>
        </authorList>
    </citation>
    <scope>NUCLEOTIDE SEQUENCE [LARGE SCALE GENOMIC DNA]</scope>
    <source>
        <strain evidence="6">PRJEB14757</strain>
    </source>
</reference>
<dbReference type="CDD" id="cd06558">
    <property type="entry name" value="crotonase-like"/>
    <property type="match status" value="1"/>
</dbReference>
<dbReference type="Gene3D" id="3.90.226.10">
    <property type="entry name" value="2-enoyl-CoA Hydratase, Chain A, domain 1"/>
    <property type="match status" value="1"/>
</dbReference>
<dbReference type="InterPro" id="IPR014748">
    <property type="entry name" value="Enoyl-CoA_hydra_C"/>
</dbReference>
<evidence type="ECO:0000313" key="6">
    <source>
        <dbReference type="EMBL" id="SLM31292.1"/>
    </source>
</evidence>
<dbReference type="Proteomes" id="UP000191931">
    <property type="component" value="Unassembled WGS sequence"/>
</dbReference>
<comment type="similarity">
    <text evidence="2">Belongs to the enoyl-CoA hydratase/isomerase family.</text>
</comment>
<keyword evidence="3" id="KW-0276">Fatty acid metabolism</keyword>
<dbReference type="NCBIfam" id="NF004794">
    <property type="entry name" value="PRK06142.1"/>
    <property type="match status" value="1"/>
</dbReference>
<dbReference type="InterPro" id="IPR045002">
    <property type="entry name" value="Ech1-like"/>
</dbReference>
<comment type="pathway">
    <text evidence="1">Lipid metabolism; fatty acid beta-oxidation.</text>
</comment>
<dbReference type="InterPro" id="IPR029045">
    <property type="entry name" value="ClpP/crotonase-like_dom_sf"/>
</dbReference>
<gene>
    <name evidence="6" type="primary">caiD</name>
    <name evidence="6" type="ORF">MTBBW1_300023</name>
</gene>
<accession>A0A1W1HFY2</accession>
<keyword evidence="7" id="KW-1185">Reference proteome</keyword>
<dbReference type="Gene3D" id="1.10.12.10">
    <property type="entry name" value="Lyase 2-enoyl-coa Hydratase, Chain A, domain 2"/>
    <property type="match status" value="1"/>
</dbReference>
<evidence type="ECO:0000256" key="1">
    <source>
        <dbReference type="ARBA" id="ARBA00005005"/>
    </source>
</evidence>
<dbReference type="SUPFAM" id="SSF52096">
    <property type="entry name" value="ClpP/crotonase"/>
    <property type="match status" value="1"/>
</dbReference>
<evidence type="ECO:0000256" key="2">
    <source>
        <dbReference type="ARBA" id="ARBA00005254"/>
    </source>
</evidence>
<dbReference type="EC" id="4.2.1.17" evidence="6"/>
<keyword evidence="6" id="KW-0456">Lyase</keyword>
<dbReference type="GO" id="GO:0016853">
    <property type="term" value="F:isomerase activity"/>
    <property type="evidence" value="ECO:0007669"/>
    <property type="project" value="UniProtKB-KW"/>
</dbReference>
<dbReference type="EMBL" id="FWEV01000224">
    <property type="protein sequence ID" value="SLM31292.1"/>
    <property type="molecule type" value="Genomic_DNA"/>
</dbReference>
<dbReference type="UniPathway" id="UPA00659"/>
<evidence type="ECO:0000256" key="5">
    <source>
        <dbReference type="ARBA" id="ARBA00023235"/>
    </source>
</evidence>
<evidence type="ECO:0000256" key="4">
    <source>
        <dbReference type="ARBA" id="ARBA00023098"/>
    </source>
</evidence>
<organism evidence="6 7">
    <name type="scientific">Desulfamplus magnetovallimortis</name>
    <dbReference type="NCBI Taxonomy" id="1246637"/>
    <lineage>
        <taxon>Bacteria</taxon>
        <taxon>Pseudomonadati</taxon>
        <taxon>Thermodesulfobacteriota</taxon>
        <taxon>Desulfobacteria</taxon>
        <taxon>Desulfobacterales</taxon>
        <taxon>Desulfobacteraceae</taxon>
        <taxon>Desulfamplus</taxon>
    </lineage>
</organism>
<name>A0A1W1HFY2_9BACT</name>